<reference evidence="2 3" key="1">
    <citation type="submission" date="2019-05" db="EMBL/GenBank/DDBJ databases">
        <title>Streptomyces marianii sp. nov., a novel marine actinomycete from southern coast of India.</title>
        <authorList>
            <person name="Iniyan A.M."/>
            <person name="Wink J."/>
            <person name="Ramprasad E."/>
            <person name="Ramana C.V."/>
            <person name="Bunk B."/>
            <person name="Sproer C."/>
            <person name="Joseph F.-J.R.S."/>
            <person name="Vincent S.G.P."/>
        </authorList>
    </citation>
    <scope>NUCLEOTIDE SEQUENCE [LARGE SCALE GENOMIC DNA]</scope>
    <source>
        <strain evidence="2 3">ICN19</strain>
    </source>
</reference>
<protein>
    <submittedName>
        <fullName evidence="2">Uncharacterized protein</fullName>
    </submittedName>
</protein>
<evidence type="ECO:0000256" key="1">
    <source>
        <dbReference type="SAM" id="MobiDB-lite"/>
    </source>
</evidence>
<sequence>MSGRPGAESARCVGGPDRSNGRPRTLRRSSPRPGARPTSAPYGPSGRPKPGNPCAAEGPRPARHRHRRRAVVSPRRKARRR</sequence>
<gene>
    <name evidence="2" type="ORF">FEF34_23100</name>
</gene>
<evidence type="ECO:0000313" key="2">
    <source>
        <dbReference type="EMBL" id="TLQ45511.1"/>
    </source>
</evidence>
<feature type="region of interest" description="Disordered" evidence="1">
    <location>
        <begin position="1"/>
        <end position="81"/>
    </location>
</feature>
<dbReference type="AlphaFoldDB" id="A0A5R9E676"/>
<dbReference type="EMBL" id="VAWE01000001">
    <property type="protein sequence ID" value="TLQ45511.1"/>
    <property type="molecule type" value="Genomic_DNA"/>
</dbReference>
<organism evidence="2 3">
    <name type="scientific">Streptomyces marianii</name>
    <dbReference type="NCBI Taxonomy" id="1817406"/>
    <lineage>
        <taxon>Bacteria</taxon>
        <taxon>Bacillati</taxon>
        <taxon>Actinomycetota</taxon>
        <taxon>Actinomycetes</taxon>
        <taxon>Kitasatosporales</taxon>
        <taxon>Streptomycetaceae</taxon>
        <taxon>Streptomyces</taxon>
    </lineage>
</organism>
<name>A0A5R9E676_9ACTN</name>
<proteinExistence type="predicted"/>
<comment type="caution">
    <text evidence="2">The sequence shown here is derived from an EMBL/GenBank/DDBJ whole genome shotgun (WGS) entry which is preliminary data.</text>
</comment>
<keyword evidence="3" id="KW-1185">Reference proteome</keyword>
<accession>A0A5R9E676</accession>
<feature type="compositionally biased region" description="Basic residues" evidence="1">
    <location>
        <begin position="61"/>
        <end position="81"/>
    </location>
</feature>
<evidence type="ECO:0000313" key="3">
    <source>
        <dbReference type="Proteomes" id="UP000305921"/>
    </source>
</evidence>
<dbReference type="Proteomes" id="UP000305921">
    <property type="component" value="Unassembled WGS sequence"/>
</dbReference>